<dbReference type="Proteomes" id="UP000001055">
    <property type="component" value="Unassembled WGS sequence"/>
</dbReference>
<evidence type="ECO:0000256" key="2">
    <source>
        <dbReference type="SAM" id="MobiDB-lite"/>
    </source>
</evidence>
<dbReference type="KEGG" id="pno:SNOG_04565"/>
<feature type="coiled-coil region" evidence="1">
    <location>
        <begin position="146"/>
        <end position="173"/>
    </location>
</feature>
<gene>
    <name evidence="3" type="ORF">SNOG_04565</name>
</gene>
<feature type="region of interest" description="Disordered" evidence="2">
    <location>
        <begin position="23"/>
        <end position="104"/>
    </location>
</feature>
<evidence type="ECO:0000313" key="3">
    <source>
        <dbReference type="EMBL" id="EAT88325.1"/>
    </source>
</evidence>
<evidence type="ECO:0000256" key="1">
    <source>
        <dbReference type="SAM" id="Coils"/>
    </source>
</evidence>
<keyword evidence="1" id="KW-0175">Coiled coil</keyword>
<dbReference type="GeneID" id="5971848"/>
<organism evidence="3 4">
    <name type="scientific">Phaeosphaeria nodorum (strain SN15 / ATCC MYA-4574 / FGSC 10173)</name>
    <name type="common">Glume blotch fungus</name>
    <name type="synonym">Parastagonospora nodorum</name>
    <dbReference type="NCBI Taxonomy" id="321614"/>
    <lineage>
        <taxon>Eukaryota</taxon>
        <taxon>Fungi</taxon>
        <taxon>Dikarya</taxon>
        <taxon>Ascomycota</taxon>
        <taxon>Pezizomycotina</taxon>
        <taxon>Dothideomycetes</taxon>
        <taxon>Pleosporomycetidae</taxon>
        <taxon>Pleosporales</taxon>
        <taxon>Pleosporineae</taxon>
        <taxon>Phaeosphaeriaceae</taxon>
        <taxon>Parastagonospora</taxon>
    </lineage>
</organism>
<reference evidence="4" key="1">
    <citation type="journal article" date="2007" name="Plant Cell">
        <title>Dothideomycete-plant interactions illuminated by genome sequencing and EST analysis of the wheat pathogen Stagonospora nodorum.</title>
        <authorList>
            <person name="Hane J.K."/>
            <person name="Lowe R.G."/>
            <person name="Solomon P.S."/>
            <person name="Tan K.C."/>
            <person name="Schoch C.L."/>
            <person name="Spatafora J.W."/>
            <person name="Crous P.W."/>
            <person name="Kodira C."/>
            <person name="Birren B.W."/>
            <person name="Galagan J.E."/>
            <person name="Torriani S.F."/>
            <person name="McDonald B.A."/>
            <person name="Oliver R.P."/>
        </authorList>
    </citation>
    <scope>NUCLEOTIDE SEQUENCE [LARGE SCALE GENOMIC DNA]</scope>
    <source>
        <strain evidence="4">SN15 / ATCC MYA-4574 / FGSC 10173</strain>
    </source>
</reference>
<dbReference type="InParanoid" id="Q0UUJ9"/>
<dbReference type="eggNOG" id="ENOG502T690">
    <property type="taxonomic scope" value="Eukaryota"/>
</dbReference>
<dbReference type="RefSeq" id="XP_001794980.1">
    <property type="nucleotide sequence ID" value="XM_001794928.1"/>
</dbReference>
<sequence length="186" mass="20216">MTNPNMSVPDAAKILAVAAIQVQGRRTGCSSPGRAGSERANPTQRRTGKASSTLKYTAQADASEANSSSRLPSKGPQRAERHTPPPPPYSFSPLSPTSDSKCADPTSASLITLYEDIIASDAQTIQVQQETMASQQDIIRSQSQMIMKLRHLLEEQDQRIEELDEVARGLRVRRSGLDLAPRSRST</sequence>
<dbReference type="HOGENOM" id="CLU_1454908_0_0_1"/>
<proteinExistence type="predicted"/>
<dbReference type="VEuPathDB" id="FungiDB:JI435_045650"/>
<dbReference type="EMBL" id="CH445330">
    <property type="protein sequence ID" value="EAT88325.1"/>
    <property type="molecule type" value="Genomic_DNA"/>
</dbReference>
<dbReference type="AlphaFoldDB" id="Q0UUJ9"/>
<evidence type="ECO:0000313" key="4">
    <source>
        <dbReference type="Proteomes" id="UP000001055"/>
    </source>
</evidence>
<feature type="compositionally biased region" description="Polar residues" evidence="2">
    <location>
        <begin position="40"/>
        <end position="56"/>
    </location>
</feature>
<accession>Q0UUJ9</accession>
<name>Q0UUJ9_PHANO</name>
<protein>
    <submittedName>
        <fullName evidence="3">Uncharacterized protein</fullName>
    </submittedName>
</protein>